<dbReference type="PANTHER" id="PTHR36842:SF1">
    <property type="entry name" value="PROTEIN TOLB"/>
    <property type="match status" value="1"/>
</dbReference>
<comment type="caution">
    <text evidence="1">The sequence shown here is derived from an EMBL/GenBank/DDBJ whole genome shotgun (WGS) entry which is preliminary data.</text>
</comment>
<evidence type="ECO:0000313" key="1">
    <source>
        <dbReference type="EMBL" id="RRJ27977.1"/>
    </source>
</evidence>
<sequence>MDGSLSIDELGSVPSFTWPAVSPSGASLAVYREQDEQCTLLVIDLETGTTSSIPSDLSLKPNHRIVWDRTGEQLYVHHSDTGAERTDIYTLGLDGTARPLITREGRCWLWDVSPDDRSLLYSHRRPDADLWESPRTLYCYDRDTDTHHQLTPDDQFVMARGNRYSSDGEWFTYAAATKGDGSLLERSRVYIARADGTDARTLAIGSEESRTFVKDW</sequence>
<dbReference type="InterPro" id="IPR011042">
    <property type="entry name" value="6-blade_b-propeller_TolB-like"/>
</dbReference>
<proteinExistence type="predicted"/>
<dbReference type="Gene3D" id="2.120.10.30">
    <property type="entry name" value="TolB, C-terminal domain"/>
    <property type="match status" value="1"/>
</dbReference>
<evidence type="ECO:0008006" key="3">
    <source>
        <dbReference type="Google" id="ProtNLM"/>
    </source>
</evidence>
<gene>
    <name evidence="1" type="ORF">EIK79_16930</name>
</gene>
<dbReference type="RefSeq" id="WP_221621782.1">
    <property type="nucleotide sequence ID" value="NZ_RRCH01000043.1"/>
</dbReference>
<dbReference type="PANTHER" id="PTHR36842">
    <property type="entry name" value="PROTEIN TOLB HOMOLOG"/>
    <property type="match status" value="1"/>
</dbReference>
<protein>
    <recommendedName>
        <fullName evidence="3">S9 family peptidase</fullName>
    </recommendedName>
</protein>
<accession>A0A3P3R3C3</accession>
<dbReference type="Proteomes" id="UP000282322">
    <property type="component" value="Unassembled WGS sequence"/>
</dbReference>
<keyword evidence="2" id="KW-1185">Reference proteome</keyword>
<dbReference type="EMBL" id="RRCH01000043">
    <property type="protein sequence ID" value="RRJ27977.1"/>
    <property type="molecule type" value="Genomic_DNA"/>
</dbReference>
<name>A0A3P3R3C3_9EURY</name>
<dbReference type="SUPFAM" id="SSF69304">
    <property type="entry name" value="Tricorn protease N-terminal domain"/>
    <property type="match status" value="1"/>
</dbReference>
<feature type="non-terminal residue" evidence="1">
    <location>
        <position position="216"/>
    </location>
</feature>
<evidence type="ECO:0000313" key="2">
    <source>
        <dbReference type="Proteomes" id="UP000282322"/>
    </source>
</evidence>
<dbReference type="AlphaFoldDB" id="A0A3P3R3C3"/>
<organism evidence="1 2">
    <name type="scientific">Halocatena pleomorpha</name>
    <dbReference type="NCBI Taxonomy" id="1785090"/>
    <lineage>
        <taxon>Archaea</taxon>
        <taxon>Methanobacteriati</taxon>
        <taxon>Methanobacteriota</taxon>
        <taxon>Stenosarchaea group</taxon>
        <taxon>Halobacteria</taxon>
        <taxon>Halobacteriales</taxon>
        <taxon>Natronomonadaceae</taxon>
        <taxon>Halocatena</taxon>
    </lineage>
</organism>
<reference evidence="1 2" key="1">
    <citation type="submission" date="2018-11" db="EMBL/GenBank/DDBJ databases">
        <title>Taxonoimc description of Halomarina strain SPP-AMP-1.</title>
        <authorList>
            <person name="Pal Y."/>
            <person name="Srinivasana K."/>
            <person name="Verma A."/>
            <person name="Kumar P."/>
        </authorList>
    </citation>
    <scope>NUCLEOTIDE SEQUENCE [LARGE SCALE GENOMIC DNA]</scope>
    <source>
        <strain evidence="1 2">SPP-AMP-1</strain>
    </source>
</reference>